<evidence type="ECO:0000256" key="5">
    <source>
        <dbReference type="ARBA" id="ARBA00022723"/>
    </source>
</evidence>
<feature type="binding site" evidence="11">
    <location>
        <position position="165"/>
    </location>
    <ligand>
        <name>CTP</name>
        <dbReference type="ChEBI" id="CHEBI:37563"/>
    </ligand>
</feature>
<gene>
    <name evidence="11" type="primary">cca</name>
    <name evidence="15" type="ORF">N6G96_05410</name>
</gene>
<comment type="cofactor">
    <cofactor evidence="1 11">
        <name>Mg(2+)</name>
        <dbReference type="ChEBI" id="CHEBI:18420"/>
    </cofactor>
</comment>
<evidence type="ECO:0000259" key="13">
    <source>
        <dbReference type="Pfam" id="PF12627"/>
    </source>
</evidence>
<dbReference type="PANTHER" id="PTHR46173">
    <property type="entry name" value="CCA TRNA NUCLEOTIDYLTRANSFERASE 1, MITOCHONDRIAL"/>
    <property type="match status" value="1"/>
</dbReference>
<evidence type="ECO:0000256" key="9">
    <source>
        <dbReference type="ARBA" id="ARBA00022842"/>
    </source>
</evidence>
<feature type="binding site" evidence="11">
    <location>
        <position position="47"/>
    </location>
    <ligand>
        <name>Mg(2+)</name>
        <dbReference type="ChEBI" id="CHEBI:18420"/>
    </ligand>
</feature>
<dbReference type="GO" id="GO:0004810">
    <property type="term" value="F:CCA tRNA nucleotidyltransferase activity"/>
    <property type="evidence" value="ECO:0007669"/>
    <property type="project" value="UniProtKB-EC"/>
</dbReference>
<keyword evidence="2 11" id="KW-0808">Transferase</keyword>
<dbReference type="Pfam" id="PF13735">
    <property type="entry name" value="tRNA_NucTran2_2"/>
    <property type="match status" value="1"/>
</dbReference>
<keyword evidence="6 11" id="KW-0547">Nucleotide-binding</keyword>
<comment type="miscellaneous">
    <text evidence="11">A single active site specifically recognizes both ATP and CTP and is responsible for their addition.</text>
</comment>
<keyword evidence="10 11" id="KW-0694">RNA-binding</keyword>
<feature type="binding site" evidence="11">
    <location>
        <position position="159"/>
    </location>
    <ligand>
        <name>ATP</name>
        <dbReference type="ChEBI" id="CHEBI:30616"/>
    </ligand>
</feature>
<dbReference type="InterPro" id="IPR043519">
    <property type="entry name" value="NT_sf"/>
</dbReference>
<feature type="binding site" evidence="11">
    <location>
        <position position="159"/>
    </location>
    <ligand>
        <name>CTP</name>
        <dbReference type="ChEBI" id="CHEBI:37563"/>
    </ligand>
</feature>
<feature type="binding site" evidence="11">
    <location>
        <position position="168"/>
    </location>
    <ligand>
        <name>ATP</name>
        <dbReference type="ChEBI" id="CHEBI:30616"/>
    </ligand>
</feature>
<comment type="subunit">
    <text evidence="11">Homodimer.</text>
</comment>
<evidence type="ECO:0000256" key="1">
    <source>
        <dbReference type="ARBA" id="ARBA00001946"/>
    </source>
</evidence>
<feature type="binding site" evidence="11">
    <location>
        <position position="45"/>
    </location>
    <ligand>
        <name>Mg(2+)</name>
        <dbReference type="ChEBI" id="CHEBI:18420"/>
    </ligand>
</feature>
<keyword evidence="5 11" id="KW-0479">Metal-binding</keyword>
<evidence type="ECO:0000256" key="7">
    <source>
        <dbReference type="ARBA" id="ARBA00022800"/>
    </source>
</evidence>
<dbReference type="EMBL" id="CP104778">
    <property type="protein sequence ID" value="WPC20743.1"/>
    <property type="molecule type" value="Genomic_DNA"/>
</dbReference>
<feature type="binding site" evidence="11">
    <location>
        <position position="32"/>
    </location>
    <ligand>
        <name>CTP</name>
        <dbReference type="ChEBI" id="CHEBI:37563"/>
    </ligand>
</feature>
<feature type="binding site" evidence="11">
    <location>
        <position position="165"/>
    </location>
    <ligand>
        <name>ATP</name>
        <dbReference type="ChEBI" id="CHEBI:30616"/>
    </ligand>
</feature>
<evidence type="ECO:0000313" key="16">
    <source>
        <dbReference type="Proteomes" id="UP001302696"/>
    </source>
</evidence>
<keyword evidence="9 11" id="KW-0460">Magnesium</keyword>
<dbReference type="Pfam" id="PF12627">
    <property type="entry name" value="PolyA_pol_RNAbd"/>
    <property type="match status" value="1"/>
</dbReference>
<dbReference type="Gene3D" id="3.30.460.10">
    <property type="entry name" value="Beta Polymerase, domain 2"/>
    <property type="match status" value="1"/>
</dbReference>
<evidence type="ECO:0000259" key="12">
    <source>
        <dbReference type="Pfam" id="PF01743"/>
    </source>
</evidence>
<feature type="binding site" evidence="11">
    <location>
        <position position="35"/>
    </location>
    <ligand>
        <name>ATP</name>
        <dbReference type="ChEBI" id="CHEBI:30616"/>
    </ligand>
</feature>
<keyword evidence="7 11" id="KW-0692">RNA repair</keyword>
<protein>
    <recommendedName>
        <fullName evidence="11">CCA-adding enzyme</fullName>
        <ecNumber evidence="11">2.7.7.72</ecNumber>
    </recommendedName>
    <alternativeName>
        <fullName evidence="11">CCA tRNA nucleotidyltransferase</fullName>
    </alternativeName>
    <alternativeName>
        <fullName evidence="11">tRNA CCA-pyrophosphorylase</fullName>
    </alternativeName>
    <alternativeName>
        <fullName evidence="11">tRNA adenylyl-/cytidylyl- transferase</fullName>
    </alternativeName>
    <alternativeName>
        <fullName evidence="11">tRNA nucleotidyltransferase</fullName>
    </alternativeName>
    <alternativeName>
        <fullName evidence="11">tRNA-NT</fullName>
    </alternativeName>
</protein>
<dbReference type="Pfam" id="PF01743">
    <property type="entry name" value="PolyA_pol"/>
    <property type="match status" value="1"/>
</dbReference>
<dbReference type="Gene3D" id="1.20.58.560">
    <property type="match status" value="1"/>
</dbReference>
<dbReference type="InterPro" id="IPR050264">
    <property type="entry name" value="Bact_CCA-adding_enz_type3_sf"/>
</dbReference>
<dbReference type="SUPFAM" id="SSF81301">
    <property type="entry name" value="Nucleotidyltransferase"/>
    <property type="match status" value="1"/>
</dbReference>
<feature type="binding site" evidence="11">
    <location>
        <position position="32"/>
    </location>
    <ligand>
        <name>ATP</name>
        <dbReference type="ChEBI" id="CHEBI:30616"/>
    </ligand>
</feature>
<keyword evidence="3 11" id="KW-0819">tRNA processing</keyword>
<evidence type="ECO:0000256" key="8">
    <source>
        <dbReference type="ARBA" id="ARBA00022840"/>
    </source>
</evidence>
<sequence length="407" mass="46422">MQIKELPKEFITARPILQTIEKAGYEAYFVGGSVRDTILNDHIHDVDIATSAYPSEVKDLFKKTINTGIKHGTVMILDHQQKYEVTTFRTESGYQDFRRPDKVTFVRSLEEDLKRRDFTVNALALKEDGTIVDLFSGLQDLEKHILRAVGIPDERFHEDALRMMRAVRFASKLDFVIEDKTEAAIKHNAPLLKKIAVERILVEFEKMMLGQAVIQGVKYFLDTGLYNYCPQFEGKQAPLSKLLELNPNNRLTSESQVWLLICHTLELSPEQSRSFLRAWKTSNELINEVESGIRLFDAIAKNTVSEKLLFRTGRNVLEDTINVLFAINSKIDTQMLLSRYEHLPIKSTHELDVNGHDLLTAGIITPGPQMGIILNYLLEGVLVGQFKNNQSELLLEARKYTSKNPES</sequence>
<keyword evidence="16" id="KW-1185">Reference proteome</keyword>
<dbReference type="Gene3D" id="1.10.110.30">
    <property type="match status" value="1"/>
</dbReference>
<name>A0ABZ0Q3L7_9LACO</name>
<evidence type="ECO:0000313" key="15">
    <source>
        <dbReference type="EMBL" id="WPC20743.1"/>
    </source>
</evidence>
<feature type="binding site" evidence="11">
    <location>
        <position position="168"/>
    </location>
    <ligand>
        <name>CTP</name>
        <dbReference type="ChEBI" id="CHEBI:37563"/>
    </ligand>
</feature>
<dbReference type="NCBIfam" id="NF009814">
    <property type="entry name" value="PRK13299.1"/>
    <property type="match status" value="1"/>
</dbReference>
<feature type="binding site" evidence="11">
    <location>
        <position position="162"/>
    </location>
    <ligand>
        <name>ATP</name>
        <dbReference type="ChEBI" id="CHEBI:30616"/>
    </ligand>
</feature>
<feature type="domain" description="Poly A polymerase head" evidence="12">
    <location>
        <begin position="27"/>
        <end position="147"/>
    </location>
</feature>
<dbReference type="CDD" id="cd05398">
    <property type="entry name" value="NT_ClassII-CCAase"/>
    <property type="match status" value="1"/>
</dbReference>
<evidence type="ECO:0000256" key="2">
    <source>
        <dbReference type="ARBA" id="ARBA00022679"/>
    </source>
</evidence>
<dbReference type="InterPro" id="IPR032828">
    <property type="entry name" value="PolyA_RNA-bd"/>
</dbReference>
<keyword evidence="8 11" id="KW-0067">ATP-binding</keyword>
<feature type="domain" description="tRNA nucleotidyltransferase/poly(A) polymerase RNA and SrmB- binding" evidence="13">
    <location>
        <begin position="174"/>
        <end position="232"/>
    </location>
</feature>
<dbReference type="SUPFAM" id="SSF81891">
    <property type="entry name" value="Poly A polymerase C-terminal region-like"/>
    <property type="match status" value="1"/>
</dbReference>
<feature type="binding site" evidence="11">
    <location>
        <position position="35"/>
    </location>
    <ligand>
        <name>CTP</name>
        <dbReference type="ChEBI" id="CHEBI:37563"/>
    </ligand>
</feature>
<proteinExistence type="inferred from homology"/>
<feature type="domain" description="CCA-adding enzyme C-terminal" evidence="14">
    <location>
        <begin position="250"/>
        <end position="394"/>
    </location>
</feature>
<accession>A0ABZ0Q3L7</accession>
<dbReference type="PANTHER" id="PTHR46173:SF1">
    <property type="entry name" value="CCA TRNA NUCLEOTIDYLTRANSFERASE 1, MITOCHONDRIAL"/>
    <property type="match status" value="1"/>
</dbReference>
<dbReference type="InterPro" id="IPR002646">
    <property type="entry name" value="PolA_pol_head_dom"/>
</dbReference>
<feature type="binding site" evidence="11">
    <location>
        <position position="116"/>
    </location>
    <ligand>
        <name>CTP</name>
        <dbReference type="ChEBI" id="CHEBI:37563"/>
    </ligand>
</feature>
<dbReference type="HAMAP" id="MF_01263">
    <property type="entry name" value="CCA_bact_type3"/>
    <property type="match status" value="1"/>
</dbReference>
<comment type="similarity">
    <text evidence="11">Belongs to the tRNA nucleotidyltransferase/poly(A) polymerase family. Bacterial CCA-adding enzyme type 3 subfamily.</text>
</comment>
<dbReference type="RefSeq" id="WP_063697483.1">
    <property type="nucleotide sequence ID" value="NZ_BBIM01000028.1"/>
</dbReference>
<feature type="binding site" evidence="11">
    <location>
        <position position="116"/>
    </location>
    <ligand>
        <name>ATP</name>
        <dbReference type="ChEBI" id="CHEBI:30616"/>
    </ligand>
</feature>
<comment type="function">
    <text evidence="11">Catalyzes the addition and repair of the essential 3'-terminal CCA sequence in tRNAs without using a nucleic acid template. Adds these three nucleotides in the order of C, C, and A to the tRNA nucleotide-73, using CTP and ATP as substrates and producing inorganic pyrophosphate. tRNA 3'-terminal CCA addition is required both for tRNA processing and repair. Also involved in tRNA surveillance by mediating tandem CCA addition to generate a CCACCA at the 3' terminus of unstable tRNAs. While stable tRNAs receive only 3'-terminal CCA, unstable tRNAs are marked with CCACCA and rapidly degraded.</text>
</comment>
<feature type="binding site" evidence="11">
    <location>
        <position position="162"/>
    </location>
    <ligand>
        <name>CTP</name>
        <dbReference type="ChEBI" id="CHEBI:37563"/>
    </ligand>
</feature>
<dbReference type="Proteomes" id="UP001302696">
    <property type="component" value="Chromosome"/>
</dbReference>
<dbReference type="InterPro" id="IPR032810">
    <property type="entry name" value="CCA-adding_enz_C"/>
</dbReference>
<comment type="catalytic activity">
    <reaction evidence="11">
        <text>a tRNA with a 3' CCA end + 2 CTP + ATP = a tRNA with a 3' CCACCA end + 3 diphosphate</text>
        <dbReference type="Rhea" id="RHEA:76235"/>
        <dbReference type="Rhea" id="RHEA-COMP:10468"/>
        <dbReference type="Rhea" id="RHEA-COMP:18655"/>
        <dbReference type="ChEBI" id="CHEBI:30616"/>
        <dbReference type="ChEBI" id="CHEBI:33019"/>
        <dbReference type="ChEBI" id="CHEBI:37563"/>
        <dbReference type="ChEBI" id="CHEBI:83071"/>
        <dbReference type="ChEBI" id="CHEBI:195187"/>
    </reaction>
</comment>
<keyword evidence="4 11" id="KW-0548">Nucleotidyltransferase</keyword>
<dbReference type="Gene3D" id="1.10.246.80">
    <property type="match status" value="1"/>
</dbReference>
<organism evidence="15 16">
    <name type="scientific">Pediococcus inopinatus</name>
    <dbReference type="NCBI Taxonomy" id="114090"/>
    <lineage>
        <taxon>Bacteria</taxon>
        <taxon>Bacillati</taxon>
        <taxon>Bacillota</taxon>
        <taxon>Bacilli</taxon>
        <taxon>Lactobacillales</taxon>
        <taxon>Lactobacillaceae</taxon>
        <taxon>Pediococcus</taxon>
    </lineage>
</organism>
<comment type="catalytic activity">
    <reaction evidence="11">
        <text>a tRNA precursor + 2 CTP + ATP = a tRNA with a 3' CCA end + 3 diphosphate</text>
        <dbReference type="Rhea" id="RHEA:14433"/>
        <dbReference type="Rhea" id="RHEA-COMP:10465"/>
        <dbReference type="Rhea" id="RHEA-COMP:10468"/>
        <dbReference type="ChEBI" id="CHEBI:30616"/>
        <dbReference type="ChEBI" id="CHEBI:33019"/>
        <dbReference type="ChEBI" id="CHEBI:37563"/>
        <dbReference type="ChEBI" id="CHEBI:74896"/>
        <dbReference type="ChEBI" id="CHEBI:83071"/>
        <dbReference type="EC" id="2.7.7.72"/>
    </reaction>
</comment>
<evidence type="ECO:0000259" key="14">
    <source>
        <dbReference type="Pfam" id="PF13735"/>
    </source>
</evidence>
<dbReference type="InterPro" id="IPR023068">
    <property type="entry name" value="CCA-adding_enz_firmicutes"/>
</dbReference>
<evidence type="ECO:0000256" key="10">
    <source>
        <dbReference type="ARBA" id="ARBA00022884"/>
    </source>
</evidence>
<reference evidence="16" key="1">
    <citation type="submission" date="2024-06" db="EMBL/GenBank/DDBJ databases">
        <authorList>
            <person name="Chang H.C."/>
            <person name="Mun S.Y."/>
        </authorList>
    </citation>
    <scope>NUCLEOTIDE SEQUENCE [LARGE SCALE GENOMIC DNA]</scope>
    <source>
        <strain evidence="16">KT1</strain>
    </source>
</reference>
<evidence type="ECO:0000256" key="3">
    <source>
        <dbReference type="ARBA" id="ARBA00022694"/>
    </source>
</evidence>
<evidence type="ECO:0000256" key="4">
    <source>
        <dbReference type="ARBA" id="ARBA00022695"/>
    </source>
</evidence>
<dbReference type="EC" id="2.7.7.72" evidence="11"/>
<evidence type="ECO:0000256" key="11">
    <source>
        <dbReference type="HAMAP-Rule" id="MF_01263"/>
    </source>
</evidence>
<evidence type="ECO:0000256" key="6">
    <source>
        <dbReference type="ARBA" id="ARBA00022741"/>
    </source>
</evidence>